<proteinExistence type="inferred from homology"/>
<organism evidence="10 11">
    <name type="scientific">Dipteronia dyeriana</name>
    <dbReference type="NCBI Taxonomy" id="168575"/>
    <lineage>
        <taxon>Eukaryota</taxon>
        <taxon>Viridiplantae</taxon>
        <taxon>Streptophyta</taxon>
        <taxon>Embryophyta</taxon>
        <taxon>Tracheophyta</taxon>
        <taxon>Spermatophyta</taxon>
        <taxon>Magnoliopsida</taxon>
        <taxon>eudicotyledons</taxon>
        <taxon>Gunneridae</taxon>
        <taxon>Pentapetalae</taxon>
        <taxon>rosids</taxon>
        <taxon>malvids</taxon>
        <taxon>Sapindales</taxon>
        <taxon>Sapindaceae</taxon>
        <taxon>Hippocastanoideae</taxon>
        <taxon>Acereae</taxon>
        <taxon>Dipteronia</taxon>
    </lineage>
</organism>
<dbReference type="InterPro" id="IPR007504">
    <property type="entry name" value="H/ACA_rnp_Gar1/Naf1"/>
</dbReference>
<keyword evidence="11" id="KW-1185">Reference proteome</keyword>
<dbReference type="GO" id="GO:0031429">
    <property type="term" value="C:box H/ACA snoRNP complex"/>
    <property type="evidence" value="ECO:0007669"/>
    <property type="project" value="TreeGrafter"/>
</dbReference>
<evidence type="ECO:0000313" key="11">
    <source>
        <dbReference type="Proteomes" id="UP001280121"/>
    </source>
</evidence>
<dbReference type="PANTHER" id="PTHR23237:SF6">
    <property type="entry name" value="H_ACA RIBONUCLEOPROTEIN COMPLEX SUBUNIT 1"/>
    <property type="match status" value="1"/>
</dbReference>
<dbReference type="Proteomes" id="UP001280121">
    <property type="component" value="Unassembled WGS sequence"/>
</dbReference>
<name>A0AAD9TTC9_9ROSI</name>
<dbReference type="Gene3D" id="2.40.10.230">
    <property type="entry name" value="Probable tRNA pseudouridine synthase domain"/>
    <property type="match status" value="1"/>
</dbReference>
<evidence type="ECO:0000313" key="10">
    <source>
        <dbReference type="EMBL" id="KAK2641622.1"/>
    </source>
</evidence>
<evidence type="ECO:0000256" key="1">
    <source>
        <dbReference type="ARBA" id="ARBA00004604"/>
    </source>
</evidence>
<evidence type="ECO:0000256" key="6">
    <source>
        <dbReference type="ARBA" id="ARBA00023274"/>
    </source>
</evidence>
<comment type="similarity">
    <text evidence="7 8">Belongs to the GAR1 family.</text>
</comment>
<keyword evidence="5 8" id="KW-0539">Nucleus</keyword>
<evidence type="ECO:0000256" key="2">
    <source>
        <dbReference type="ARBA" id="ARBA00022517"/>
    </source>
</evidence>
<gene>
    <name evidence="10" type="ORF">Ddye_023385</name>
</gene>
<protein>
    <recommendedName>
        <fullName evidence="8">H/ACA ribonucleoprotein complex subunit</fullName>
    </recommendedName>
</protein>
<comment type="function">
    <text evidence="8">Required for ribosome biogenesis. Part of a complex which catalyzes pseudouridylation of rRNA. This involves the isomerization of uridine such that the ribose is subsequently attached to C5, instead of the normal N1. Pseudouridine ("psi") residues may serve to stabilize the conformation of rRNAs.</text>
</comment>
<evidence type="ECO:0000256" key="5">
    <source>
        <dbReference type="ARBA" id="ARBA00023242"/>
    </source>
</evidence>
<sequence length="89" mass="9455">MNRIGNVDEIFGPINESYFLIKRMGGIVATSYKAGDKFYINPSKLLPLSIFLTPPKGMPMGGRGGRGKDRGGDRGGGASFHGRGAPHCS</sequence>
<keyword evidence="3 8" id="KW-0698">rRNA processing</keyword>
<accession>A0AAD9TTC9</accession>
<keyword evidence="2 8" id="KW-0690">Ribosome biogenesis</keyword>
<comment type="subunit">
    <text evidence="8">Component of the small nucleolar ribonucleoprotein particles containing H/ACA-type snoRNAs (H/ACA snoRNPs).</text>
</comment>
<dbReference type="GO" id="GO:0034513">
    <property type="term" value="F:box H/ACA snoRNA binding"/>
    <property type="evidence" value="ECO:0007669"/>
    <property type="project" value="TreeGrafter"/>
</dbReference>
<dbReference type="EMBL" id="JANJYI010000007">
    <property type="protein sequence ID" value="KAK2641622.1"/>
    <property type="molecule type" value="Genomic_DNA"/>
</dbReference>
<reference evidence="10" key="1">
    <citation type="journal article" date="2023" name="Plant J.">
        <title>Genome sequences and population genomics provide insights into the demographic history, inbreeding, and mutation load of two 'living fossil' tree species of Dipteronia.</title>
        <authorList>
            <person name="Feng Y."/>
            <person name="Comes H.P."/>
            <person name="Chen J."/>
            <person name="Zhu S."/>
            <person name="Lu R."/>
            <person name="Zhang X."/>
            <person name="Li P."/>
            <person name="Qiu J."/>
            <person name="Olsen K.M."/>
            <person name="Qiu Y."/>
        </authorList>
    </citation>
    <scope>NUCLEOTIDE SEQUENCE</scope>
    <source>
        <strain evidence="10">KIB01</strain>
    </source>
</reference>
<comment type="subcellular location">
    <subcellularLocation>
        <location evidence="1 8">Nucleus</location>
        <location evidence="1 8">Nucleolus</location>
    </subcellularLocation>
</comment>
<evidence type="ECO:0000256" key="8">
    <source>
        <dbReference type="RuleBase" id="RU364004"/>
    </source>
</evidence>
<dbReference type="AlphaFoldDB" id="A0AAD9TTC9"/>
<dbReference type="GO" id="GO:0000454">
    <property type="term" value="P:snoRNA guided rRNA pseudouridine synthesis"/>
    <property type="evidence" value="ECO:0007669"/>
    <property type="project" value="TreeGrafter"/>
</dbReference>
<dbReference type="InterPro" id="IPR009000">
    <property type="entry name" value="Transl_B-barrel_sf"/>
</dbReference>
<dbReference type="Pfam" id="PF04410">
    <property type="entry name" value="Gar1"/>
    <property type="match status" value="1"/>
</dbReference>
<keyword evidence="6 8" id="KW-0687">Ribonucleoprotein</keyword>
<keyword evidence="4 8" id="KW-0694">RNA-binding</keyword>
<evidence type="ECO:0000256" key="9">
    <source>
        <dbReference type="SAM" id="MobiDB-lite"/>
    </source>
</evidence>
<evidence type="ECO:0000256" key="3">
    <source>
        <dbReference type="ARBA" id="ARBA00022552"/>
    </source>
</evidence>
<evidence type="ECO:0000256" key="7">
    <source>
        <dbReference type="ARBA" id="ARBA00038293"/>
    </source>
</evidence>
<dbReference type="SUPFAM" id="SSF50447">
    <property type="entry name" value="Translation proteins"/>
    <property type="match status" value="1"/>
</dbReference>
<dbReference type="InterPro" id="IPR038664">
    <property type="entry name" value="Gar1/Naf1_Cbf5-bd_sf"/>
</dbReference>
<feature type="region of interest" description="Disordered" evidence="9">
    <location>
        <begin position="56"/>
        <end position="89"/>
    </location>
</feature>
<evidence type="ECO:0000256" key="4">
    <source>
        <dbReference type="ARBA" id="ARBA00022884"/>
    </source>
</evidence>
<dbReference type="PANTHER" id="PTHR23237">
    <property type="entry name" value="NUCLEOLAR PROTEIN FAMILY A MEMBER 1 SNORNP PROTEIN GAR1"/>
    <property type="match status" value="1"/>
</dbReference>
<comment type="caution">
    <text evidence="10">The sequence shown here is derived from an EMBL/GenBank/DDBJ whole genome shotgun (WGS) entry which is preliminary data.</text>
</comment>